<proteinExistence type="predicted"/>
<evidence type="ECO:0000313" key="1">
    <source>
        <dbReference type="EMBL" id="MBW61733.1"/>
    </source>
</evidence>
<sequence length="100" mass="11134">MGGVCVCLCVCAGVGSRGLQEAPAVSNYRAFSLCPLFRFFCDRRPNWLQFVYFFFSLNLPSPSRGWGVVFCQIVNLAHERAHPSLPMMGLSQLQSARAIM</sequence>
<reference evidence="1" key="1">
    <citation type="submission" date="2018-01" db="EMBL/GenBank/DDBJ databases">
        <title>An insight into the sialome of Amazonian anophelines.</title>
        <authorList>
            <person name="Ribeiro J.M."/>
            <person name="Scarpassa V."/>
            <person name="Calvo E."/>
        </authorList>
    </citation>
    <scope>NUCLEOTIDE SEQUENCE</scope>
    <source>
        <tissue evidence="1">Salivary glands</tissue>
    </source>
</reference>
<name>A0A2M4C8T2_9DIPT</name>
<protein>
    <submittedName>
        <fullName evidence="1">Putative secreted protein</fullName>
    </submittedName>
</protein>
<dbReference type="EMBL" id="GGFJ01012592">
    <property type="protein sequence ID" value="MBW61733.1"/>
    <property type="molecule type" value="Transcribed_RNA"/>
</dbReference>
<accession>A0A2M4C8T2</accession>
<dbReference type="AlphaFoldDB" id="A0A2M4C8T2"/>
<organism evidence="1">
    <name type="scientific">Anopheles marajoara</name>
    <dbReference type="NCBI Taxonomy" id="58244"/>
    <lineage>
        <taxon>Eukaryota</taxon>
        <taxon>Metazoa</taxon>
        <taxon>Ecdysozoa</taxon>
        <taxon>Arthropoda</taxon>
        <taxon>Hexapoda</taxon>
        <taxon>Insecta</taxon>
        <taxon>Pterygota</taxon>
        <taxon>Neoptera</taxon>
        <taxon>Endopterygota</taxon>
        <taxon>Diptera</taxon>
        <taxon>Nematocera</taxon>
        <taxon>Culicoidea</taxon>
        <taxon>Culicidae</taxon>
        <taxon>Anophelinae</taxon>
        <taxon>Anopheles</taxon>
    </lineage>
</organism>